<dbReference type="InterPro" id="IPR036400">
    <property type="entry name" value="Cyt_B5-like_heme/steroid_sf"/>
</dbReference>
<dbReference type="PANTHER" id="PTHR46237">
    <property type="entry name" value="CYTOCHROME B5 REDUCTASE 4 FAMILY MEMBER"/>
    <property type="match status" value="1"/>
</dbReference>
<dbReference type="VEuPathDB" id="TriTrypDB:BCY84_07255"/>
<dbReference type="FunFam" id="3.10.120.10:FF:000025">
    <property type="entry name" value="Cytochrome b5-like Heme/Steroid binding domain containing protein, putative"/>
    <property type="match status" value="1"/>
</dbReference>
<sequence>MDGHNAHVSFAEAPCVSHPPSPLQQQPQSPTPQESGADVSPFVNDGTFRIPVTPDIVGSIPRVKVPRQKGCSMRDWSVCLEKQQQALKQRTLKHQREEESDERCPLAKNCGKRMLPRLSMQEVMTHATHDDLWIVIRGVVYDCNKFQYFHPGGEKILRRFAGRDCTALYDYFHSWVSCEGMMAPFAVGVIEDEVHV</sequence>
<dbReference type="VEuPathDB" id="TriTrypDB:C3747_4g99"/>
<evidence type="ECO:0000256" key="1">
    <source>
        <dbReference type="ARBA" id="ARBA00022617"/>
    </source>
</evidence>
<keyword evidence="2" id="KW-0479">Metal-binding</keyword>
<organism evidence="6 7">
    <name type="scientific">Trypanosoma cruzi</name>
    <dbReference type="NCBI Taxonomy" id="5693"/>
    <lineage>
        <taxon>Eukaryota</taxon>
        <taxon>Discoba</taxon>
        <taxon>Euglenozoa</taxon>
        <taxon>Kinetoplastea</taxon>
        <taxon>Metakinetoplastina</taxon>
        <taxon>Trypanosomatida</taxon>
        <taxon>Trypanosomatidae</taxon>
        <taxon>Trypanosoma</taxon>
        <taxon>Schizotrypanum</taxon>
    </lineage>
</organism>
<dbReference type="VEuPathDB" id="TriTrypDB:TcCLB.410049.20"/>
<evidence type="ECO:0000256" key="3">
    <source>
        <dbReference type="ARBA" id="ARBA00023004"/>
    </source>
</evidence>
<dbReference type="PANTHER" id="PTHR46237:SF1">
    <property type="entry name" value="CYTOCHROME B5 REDUCTASE 4"/>
    <property type="match status" value="1"/>
</dbReference>
<dbReference type="GO" id="GO:0020037">
    <property type="term" value="F:heme binding"/>
    <property type="evidence" value="ECO:0007669"/>
    <property type="project" value="TreeGrafter"/>
</dbReference>
<reference evidence="6 7" key="1">
    <citation type="journal article" date="2018" name="Microb. Genom.">
        <title>Expanding an expanded genome: long-read sequencing of Trypanosoma cruzi.</title>
        <authorList>
            <person name="Berna L."/>
            <person name="Rodriguez M."/>
            <person name="Chiribao M.L."/>
            <person name="Parodi-Talice A."/>
            <person name="Pita S."/>
            <person name="Rijo G."/>
            <person name="Alvarez-Valin F."/>
            <person name="Robello C."/>
        </authorList>
    </citation>
    <scope>NUCLEOTIDE SEQUENCE [LARGE SCALE GENOMIC DNA]</scope>
    <source>
        <strain evidence="6 7">Dm28c</strain>
    </source>
</reference>
<dbReference type="SUPFAM" id="SSF55856">
    <property type="entry name" value="Cytochrome b5-like heme/steroid binding domain"/>
    <property type="match status" value="1"/>
</dbReference>
<evidence type="ECO:0000259" key="5">
    <source>
        <dbReference type="PROSITE" id="PS50255"/>
    </source>
</evidence>
<feature type="region of interest" description="Disordered" evidence="4">
    <location>
        <begin position="13"/>
        <end position="44"/>
    </location>
</feature>
<comment type="caution">
    <text evidence="6">The sequence shown here is derived from an EMBL/GenBank/DDBJ whole genome shotgun (WGS) entry which is preliminary data.</text>
</comment>
<feature type="domain" description="Cytochrome b5 heme-binding" evidence="5">
    <location>
        <begin position="115"/>
        <end position="191"/>
    </location>
</feature>
<dbReference type="Pfam" id="PF00173">
    <property type="entry name" value="Cyt-b5"/>
    <property type="match status" value="1"/>
</dbReference>
<dbReference type="Proteomes" id="UP000246121">
    <property type="component" value="Unassembled WGS sequence"/>
</dbReference>
<dbReference type="VEuPathDB" id="TriTrypDB:TcBrA4_0105930"/>
<dbReference type="SMART" id="SM01117">
    <property type="entry name" value="Cyt-b5"/>
    <property type="match status" value="1"/>
</dbReference>
<dbReference type="GO" id="GO:0046872">
    <property type="term" value="F:metal ion binding"/>
    <property type="evidence" value="ECO:0007669"/>
    <property type="project" value="UniProtKB-KW"/>
</dbReference>
<dbReference type="InterPro" id="IPR001199">
    <property type="entry name" value="Cyt_B5-like_heme/steroid-bd"/>
</dbReference>
<keyword evidence="3" id="KW-0408">Iron</keyword>
<evidence type="ECO:0000313" key="6">
    <source>
        <dbReference type="EMBL" id="PWU99858.1"/>
    </source>
</evidence>
<keyword evidence="1" id="KW-0349">Heme</keyword>
<evidence type="ECO:0000256" key="4">
    <source>
        <dbReference type="SAM" id="MobiDB-lite"/>
    </source>
</evidence>
<dbReference type="InterPro" id="IPR051872">
    <property type="entry name" value="Cytochrome_b5/Flavoprotein_Rdt"/>
</dbReference>
<dbReference type="VEuPathDB" id="TriTrypDB:TcCLB.506287.30"/>
<evidence type="ECO:0000313" key="7">
    <source>
        <dbReference type="Proteomes" id="UP000246121"/>
    </source>
</evidence>
<protein>
    <recommendedName>
        <fullName evidence="5">Cytochrome b5 heme-binding domain-containing protein</fullName>
    </recommendedName>
</protein>
<dbReference type="VEuPathDB" id="TriTrypDB:TcCL_NonESM13622"/>
<proteinExistence type="predicted"/>
<dbReference type="EMBL" id="PRFA01000008">
    <property type="protein sequence ID" value="PWU99858.1"/>
    <property type="molecule type" value="Genomic_DNA"/>
</dbReference>
<dbReference type="PROSITE" id="PS50255">
    <property type="entry name" value="CYTOCHROME_B5_2"/>
    <property type="match status" value="1"/>
</dbReference>
<accession>A0A2V2VXA2</accession>
<dbReference type="GO" id="GO:0004128">
    <property type="term" value="F:cytochrome-b5 reductase activity, acting on NAD(P)H"/>
    <property type="evidence" value="ECO:0007669"/>
    <property type="project" value="TreeGrafter"/>
</dbReference>
<evidence type="ECO:0000256" key="2">
    <source>
        <dbReference type="ARBA" id="ARBA00022723"/>
    </source>
</evidence>
<dbReference type="VEuPathDB" id="TriTrypDB:TcG_05818"/>
<dbReference type="VEuPathDB" id="TriTrypDB:TCDM_07527"/>
<dbReference type="Gene3D" id="3.10.120.10">
    <property type="entry name" value="Cytochrome b5-like heme/steroid binding domain"/>
    <property type="match status" value="1"/>
</dbReference>
<dbReference type="AlphaFoldDB" id="A0A2V2VXA2"/>
<name>A0A2V2VXA2_TRYCR</name>
<feature type="compositionally biased region" description="Low complexity" evidence="4">
    <location>
        <begin position="23"/>
        <end position="35"/>
    </location>
</feature>
<gene>
    <name evidence="6" type="ORF">C4B63_8g211</name>
</gene>
<dbReference type="GO" id="GO:0005737">
    <property type="term" value="C:cytoplasm"/>
    <property type="evidence" value="ECO:0007669"/>
    <property type="project" value="TreeGrafter"/>
</dbReference>
<dbReference type="VEuPathDB" id="TriTrypDB:C4B63_8g211"/>